<dbReference type="InterPro" id="IPR043428">
    <property type="entry name" value="LivM-like"/>
</dbReference>
<keyword evidence="3 6" id="KW-0812">Transmembrane</keyword>
<protein>
    <submittedName>
        <fullName evidence="7">Branched-chain amino acid ABC transporter permease</fullName>
    </submittedName>
</protein>
<evidence type="ECO:0000256" key="2">
    <source>
        <dbReference type="ARBA" id="ARBA00022475"/>
    </source>
</evidence>
<gene>
    <name evidence="7" type="ORF">C7K25_04505</name>
</gene>
<comment type="subcellular location">
    <subcellularLocation>
        <location evidence="1">Cell membrane</location>
        <topology evidence="1">Multi-pass membrane protein</topology>
    </subcellularLocation>
</comment>
<keyword evidence="8" id="KW-1185">Reference proteome</keyword>
<evidence type="ECO:0000256" key="6">
    <source>
        <dbReference type="SAM" id="Phobius"/>
    </source>
</evidence>
<feature type="transmembrane region" description="Helical" evidence="6">
    <location>
        <begin position="330"/>
        <end position="351"/>
    </location>
</feature>
<dbReference type="Pfam" id="PF02653">
    <property type="entry name" value="BPD_transp_2"/>
    <property type="match status" value="1"/>
</dbReference>
<keyword evidence="5 6" id="KW-0472">Membrane</keyword>
<reference evidence="7" key="2">
    <citation type="journal article" date="2022" name="Sci. Rep.">
        <title>In silico prediction of the enzymes involved in the degradation of the herbicide molinate by Gulosibacter molinativorax ON4T.</title>
        <authorList>
            <person name="Lopes A.R."/>
            <person name="Bunin E."/>
            <person name="Viana A.T."/>
            <person name="Froufe H."/>
            <person name="Munoz-Merida A."/>
            <person name="Pinho D."/>
            <person name="Figueiredo J."/>
            <person name="Barroso C."/>
            <person name="Vaz-Moreira I."/>
            <person name="Bellanger X."/>
            <person name="Egas C."/>
            <person name="Nunes O.C."/>
        </authorList>
    </citation>
    <scope>NUCLEOTIDE SEQUENCE</scope>
    <source>
        <strain evidence="7">ON4</strain>
    </source>
</reference>
<dbReference type="CDD" id="cd06581">
    <property type="entry name" value="TM_PBP1_LivM_like"/>
    <property type="match status" value="1"/>
</dbReference>
<evidence type="ECO:0000256" key="3">
    <source>
        <dbReference type="ARBA" id="ARBA00022692"/>
    </source>
</evidence>
<feature type="transmembrane region" description="Helical" evidence="6">
    <location>
        <begin position="65"/>
        <end position="83"/>
    </location>
</feature>
<evidence type="ECO:0000256" key="1">
    <source>
        <dbReference type="ARBA" id="ARBA00004651"/>
    </source>
</evidence>
<proteinExistence type="predicted"/>
<feature type="transmembrane region" description="Helical" evidence="6">
    <location>
        <begin position="278"/>
        <end position="303"/>
    </location>
</feature>
<name>A0ABT7C796_9MICO</name>
<evidence type="ECO:0000256" key="5">
    <source>
        <dbReference type="ARBA" id="ARBA00023136"/>
    </source>
</evidence>
<accession>A0ABT7C796</accession>
<evidence type="ECO:0000313" key="7">
    <source>
        <dbReference type="EMBL" id="MDJ1370634.1"/>
    </source>
</evidence>
<sequence length="382" mass="39806">MPDILRKKRTRSDYLKAGALIVGAIILLILPLYISAYWLQLGFLVSSLAIGAIGLNILTGTAGQLSMAHPFFMGLGALSYVVLAGESGETSLGPIIGLGWPPLLAMIGAVIIAGIAGLAFSPLSARLSGIYLAVASLALVFIGVHVLNTASALSGGFNGRAAPTFELFGIVFGASENPIVVAGVPFGKAELQWYLGLVVLAIGIWFAKNLLNSRTGRALKLINGSPLTASVVGVEVMDHKGKVFFLSSIYAGMGGVLYALAIGSIAPQSFDMSLSLEFFAMIVIGGLGSVGGAVVGAAFVVALPQVLQANSSSLEFVTQFGITTAHLSNYIYGAAIILVLIFKPTGLAGLWHDLGRWLKRRFRPDDDDSPDLTTKSVVAVAK</sequence>
<feature type="transmembrane region" description="Helical" evidence="6">
    <location>
        <begin position="243"/>
        <end position="266"/>
    </location>
</feature>
<feature type="transmembrane region" description="Helical" evidence="6">
    <location>
        <begin position="103"/>
        <end position="123"/>
    </location>
</feature>
<feature type="transmembrane region" description="Helical" evidence="6">
    <location>
        <begin position="191"/>
        <end position="211"/>
    </location>
</feature>
<keyword evidence="2" id="KW-1003">Cell membrane</keyword>
<evidence type="ECO:0000256" key="4">
    <source>
        <dbReference type="ARBA" id="ARBA00022989"/>
    </source>
</evidence>
<evidence type="ECO:0000313" key="8">
    <source>
        <dbReference type="Proteomes" id="UP001170379"/>
    </source>
</evidence>
<dbReference type="PANTHER" id="PTHR30482">
    <property type="entry name" value="HIGH-AFFINITY BRANCHED-CHAIN AMINO ACID TRANSPORT SYSTEM PERMEASE"/>
    <property type="match status" value="1"/>
</dbReference>
<organism evidence="7 8">
    <name type="scientific">Gulosibacter molinativorax</name>
    <dbReference type="NCBI Taxonomy" id="256821"/>
    <lineage>
        <taxon>Bacteria</taxon>
        <taxon>Bacillati</taxon>
        <taxon>Actinomycetota</taxon>
        <taxon>Actinomycetes</taxon>
        <taxon>Micrococcales</taxon>
        <taxon>Microbacteriaceae</taxon>
        <taxon>Gulosibacter</taxon>
    </lineage>
</organism>
<comment type="caution">
    <text evidence="7">The sequence shown here is derived from an EMBL/GenBank/DDBJ whole genome shotgun (WGS) entry which is preliminary data.</text>
</comment>
<dbReference type="InterPro" id="IPR001851">
    <property type="entry name" value="ABC_transp_permease"/>
</dbReference>
<keyword evidence="4 6" id="KW-1133">Transmembrane helix</keyword>
<dbReference type="EMBL" id="PXVD01000005">
    <property type="protein sequence ID" value="MDJ1370634.1"/>
    <property type="molecule type" value="Genomic_DNA"/>
</dbReference>
<feature type="transmembrane region" description="Helical" evidence="6">
    <location>
        <begin position="40"/>
        <end position="58"/>
    </location>
</feature>
<feature type="transmembrane region" description="Helical" evidence="6">
    <location>
        <begin position="14"/>
        <end position="34"/>
    </location>
</feature>
<feature type="transmembrane region" description="Helical" evidence="6">
    <location>
        <begin position="130"/>
        <end position="147"/>
    </location>
</feature>
<dbReference type="PANTHER" id="PTHR30482:SF5">
    <property type="entry name" value="ABC TRANSPORTER PERMEASE PROTEIN"/>
    <property type="match status" value="1"/>
</dbReference>
<reference evidence="7" key="1">
    <citation type="submission" date="2018-03" db="EMBL/GenBank/DDBJ databases">
        <authorList>
            <person name="Nunes O.C."/>
            <person name="Lopes A.R."/>
            <person name="Froufe H."/>
            <person name="Munoz-Merida A."/>
            <person name="Barroso C."/>
            <person name="Egas C."/>
        </authorList>
    </citation>
    <scope>NUCLEOTIDE SEQUENCE</scope>
    <source>
        <strain evidence="7">ON4</strain>
    </source>
</reference>
<dbReference type="Proteomes" id="UP001170379">
    <property type="component" value="Unassembled WGS sequence"/>
</dbReference>
<dbReference type="RefSeq" id="WP_051266274.1">
    <property type="nucleotide sequence ID" value="NZ_CP028426.1"/>
</dbReference>